<organism evidence="1 2">
    <name type="scientific">Rhododendron griersonianum</name>
    <dbReference type="NCBI Taxonomy" id="479676"/>
    <lineage>
        <taxon>Eukaryota</taxon>
        <taxon>Viridiplantae</taxon>
        <taxon>Streptophyta</taxon>
        <taxon>Embryophyta</taxon>
        <taxon>Tracheophyta</taxon>
        <taxon>Spermatophyta</taxon>
        <taxon>Magnoliopsida</taxon>
        <taxon>eudicotyledons</taxon>
        <taxon>Gunneridae</taxon>
        <taxon>Pentapetalae</taxon>
        <taxon>asterids</taxon>
        <taxon>Ericales</taxon>
        <taxon>Ericaceae</taxon>
        <taxon>Ericoideae</taxon>
        <taxon>Rhodoreae</taxon>
        <taxon>Rhododendron</taxon>
    </lineage>
</organism>
<dbReference type="AlphaFoldDB" id="A0AAV6KLR1"/>
<name>A0AAV6KLR1_9ERIC</name>
<protein>
    <submittedName>
        <fullName evidence="1">Uncharacterized protein</fullName>
    </submittedName>
</protein>
<keyword evidence="2" id="KW-1185">Reference proteome</keyword>
<dbReference type="Proteomes" id="UP000823749">
    <property type="component" value="Chromosome 4"/>
</dbReference>
<reference evidence="1" key="1">
    <citation type="submission" date="2020-08" db="EMBL/GenBank/DDBJ databases">
        <title>Plant Genome Project.</title>
        <authorList>
            <person name="Zhang R.-G."/>
        </authorList>
    </citation>
    <scope>NUCLEOTIDE SEQUENCE</scope>
    <source>
        <strain evidence="1">WSP0</strain>
        <tissue evidence="1">Leaf</tissue>
    </source>
</reference>
<sequence>MNIKLIEKLRAIEKVNGDCARDLFASQVHARELDEKNELLNKGCDDLKRKFIILQDEMRECVENKMLMESKVISKLGSHGFKSRERHCEGGIVGPECPYGFGYTMSLPATALKTDL</sequence>
<accession>A0AAV6KLR1</accession>
<proteinExistence type="predicted"/>
<dbReference type="EMBL" id="JACTNZ010000004">
    <property type="protein sequence ID" value="KAG5553367.1"/>
    <property type="molecule type" value="Genomic_DNA"/>
</dbReference>
<dbReference type="Gene3D" id="6.10.250.3110">
    <property type="match status" value="1"/>
</dbReference>
<gene>
    <name evidence="1" type="ORF">RHGRI_011293</name>
</gene>
<comment type="caution">
    <text evidence="1">The sequence shown here is derived from an EMBL/GenBank/DDBJ whole genome shotgun (WGS) entry which is preliminary data.</text>
</comment>
<evidence type="ECO:0000313" key="1">
    <source>
        <dbReference type="EMBL" id="KAG5553367.1"/>
    </source>
</evidence>
<evidence type="ECO:0000313" key="2">
    <source>
        <dbReference type="Proteomes" id="UP000823749"/>
    </source>
</evidence>